<proteinExistence type="predicted"/>
<evidence type="ECO:0000313" key="3">
    <source>
        <dbReference type="Proteomes" id="UP000290106"/>
    </source>
</evidence>
<protein>
    <submittedName>
        <fullName evidence="2">Uncharacterized protein</fullName>
    </submittedName>
</protein>
<comment type="caution">
    <text evidence="2">The sequence shown here is derived from an EMBL/GenBank/DDBJ whole genome shotgun (WGS) entry which is preliminary data.</text>
</comment>
<reference evidence="2 3" key="1">
    <citation type="submission" date="2019-01" db="EMBL/GenBank/DDBJ databases">
        <title>Blautia sp. nov. KGMB01111 isolated human feces.</title>
        <authorList>
            <person name="Park J.-E."/>
            <person name="Kim J.-S."/>
            <person name="Park S.-H."/>
        </authorList>
    </citation>
    <scope>NUCLEOTIDE SEQUENCE [LARGE SCALE GENOMIC DNA]</scope>
    <source>
        <strain evidence="2 3">KGMB01111</strain>
    </source>
</reference>
<keyword evidence="1" id="KW-0812">Transmembrane</keyword>
<dbReference type="RefSeq" id="WP_129259741.1">
    <property type="nucleotide sequence ID" value="NZ_SDKC01000002.1"/>
</dbReference>
<organism evidence="2 3">
    <name type="scientific">Blautia faecicola</name>
    <dbReference type="NCBI Taxonomy" id="2509240"/>
    <lineage>
        <taxon>Bacteria</taxon>
        <taxon>Bacillati</taxon>
        <taxon>Bacillota</taxon>
        <taxon>Clostridia</taxon>
        <taxon>Lachnospirales</taxon>
        <taxon>Lachnospiraceae</taxon>
        <taxon>Blautia</taxon>
    </lineage>
</organism>
<sequence length="89" mass="10491">MDYSCIFYVIIATIIVTVKLVLEQQRDSDRKNGIEQIASSYTIKGMIHLIRNERKRKKNIRKLHLQQKNAETDTLIENKTKLSVKQFNK</sequence>
<evidence type="ECO:0000313" key="2">
    <source>
        <dbReference type="EMBL" id="RXS72626.1"/>
    </source>
</evidence>
<gene>
    <name evidence="2" type="ORF">ETP43_16750</name>
</gene>
<accession>A0A4Q1RDH2</accession>
<dbReference type="Proteomes" id="UP000290106">
    <property type="component" value="Unassembled WGS sequence"/>
</dbReference>
<feature type="transmembrane region" description="Helical" evidence="1">
    <location>
        <begin position="6"/>
        <end position="22"/>
    </location>
</feature>
<keyword evidence="1" id="KW-0472">Membrane</keyword>
<keyword evidence="3" id="KW-1185">Reference proteome</keyword>
<keyword evidence="1" id="KW-1133">Transmembrane helix</keyword>
<name>A0A4Q1RDH2_9FIRM</name>
<dbReference type="AlphaFoldDB" id="A0A4Q1RDH2"/>
<dbReference type="EMBL" id="SDKC01000002">
    <property type="protein sequence ID" value="RXS72626.1"/>
    <property type="molecule type" value="Genomic_DNA"/>
</dbReference>
<evidence type="ECO:0000256" key="1">
    <source>
        <dbReference type="SAM" id="Phobius"/>
    </source>
</evidence>